<dbReference type="PANTHER" id="PTHR34216">
    <property type="match status" value="1"/>
</dbReference>
<dbReference type="AlphaFoldDB" id="A0A7W8HF22"/>
<feature type="domain" description="NodB homology" evidence="3">
    <location>
        <begin position="79"/>
        <end position="322"/>
    </location>
</feature>
<dbReference type="PROSITE" id="PS51677">
    <property type="entry name" value="NODB"/>
    <property type="match status" value="1"/>
</dbReference>
<evidence type="ECO:0000313" key="5">
    <source>
        <dbReference type="Proteomes" id="UP000532440"/>
    </source>
</evidence>
<dbReference type="SUPFAM" id="SSF88713">
    <property type="entry name" value="Glycoside hydrolase/deacetylase"/>
    <property type="match status" value="1"/>
</dbReference>
<dbReference type="PANTHER" id="PTHR34216:SF3">
    <property type="entry name" value="POLY-BETA-1,6-N-ACETYL-D-GLUCOSAMINE N-DEACETYLASE"/>
    <property type="match status" value="1"/>
</dbReference>
<proteinExistence type="predicted"/>
<dbReference type="CDD" id="cd10918">
    <property type="entry name" value="CE4_NodB_like_5s_6s"/>
    <property type="match status" value="1"/>
</dbReference>
<keyword evidence="5" id="KW-1185">Reference proteome</keyword>
<dbReference type="Pfam" id="PF01522">
    <property type="entry name" value="Polysacc_deac_1"/>
    <property type="match status" value="2"/>
</dbReference>
<name>A0A7W8HF22_9BURK</name>
<dbReference type="GO" id="GO:0016810">
    <property type="term" value="F:hydrolase activity, acting on carbon-nitrogen (but not peptide) bonds"/>
    <property type="evidence" value="ECO:0007669"/>
    <property type="project" value="InterPro"/>
</dbReference>
<accession>A0A7W8HF22</accession>
<protein>
    <submittedName>
        <fullName evidence="4">Peptidoglycan/xylan/chitin deacetylase (PgdA/CDA1 family)</fullName>
    </submittedName>
</protein>
<dbReference type="InterPro" id="IPR051398">
    <property type="entry name" value="Polysacch_Deacetylase"/>
</dbReference>
<dbReference type="InterPro" id="IPR002509">
    <property type="entry name" value="NODB_dom"/>
</dbReference>
<keyword evidence="2" id="KW-0732">Signal</keyword>
<dbReference type="GO" id="GO:0005975">
    <property type="term" value="P:carbohydrate metabolic process"/>
    <property type="evidence" value="ECO:0007669"/>
    <property type="project" value="InterPro"/>
</dbReference>
<evidence type="ECO:0000256" key="1">
    <source>
        <dbReference type="ARBA" id="ARBA00004613"/>
    </source>
</evidence>
<sequence length="322" mass="35206">MIAEPLLRMATAMASPGGGGGRLSTFIFHRVLAEPDPLLAEEPDARRFDELLRWIGGQFRVLPPLEACERLRSGSLPPRAAAITFDDGYRDNHDVALPLLRRHGMRACFFVATGFLNGGAMFNDRVIEAVRGAGERLADLGWLGLGELRLGSVEDGRAAIDRLLPAVKRLPLAERERAVARLEDQLGAGANTGLMMSDAQVKALHAAGMAIGGHTRTHPILKVLDDGAAREEIARGADDLRAITGEAPVLFAYPNGRPGEDFDERHAPMVKAAGFRFAFTTRAGVAVPQTDPYQLPRFTPWDRSALRFQARMLRNLFERVRA</sequence>
<reference evidence="4 5" key="1">
    <citation type="submission" date="2020-08" db="EMBL/GenBank/DDBJ databases">
        <title>Genomic Encyclopedia of Type Strains, Phase IV (KMG-IV): sequencing the most valuable type-strain genomes for metagenomic binning, comparative biology and taxonomic classification.</title>
        <authorList>
            <person name="Goeker M."/>
        </authorList>
    </citation>
    <scope>NUCLEOTIDE SEQUENCE [LARGE SCALE GENOMIC DNA]</scope>
    <source>
        <strain evidence="4 5">DSM 29781</strain>
    </source>
</reference>
<evidence type="ECO:0000256" key="2">
    <source>
        <dbReference type="ARBA" id="ARBA00022729"/>
    </source>
</evidence>
<dbReference type="RefSeq" id="WP_221302578.1">
    <property type="nucleotide sequence ID" value="NZ_BAABEW010000003.1"/>
</dbReference>
<dbReference type="InterPro" id="IPR011330">
    <property type="entry name" value="Glyco_hydro/deAcase_b/a-brl"/>
</dbReference>
<comment type="subcellular location">
    <subcellularLocation>
        <location evidence="1">Secreted</location>
    </subcellularLocation>
</comment>
<evidence type="ECO:0000259" key="3">
    <source>
        <dbReference type="PROSITE" id="PS51677"/>
    </source>
</evidence>
<dbReference type="Proteomes" id="UP000532440">
    <property type="component" value="Unassembled WGS sequence"/>
</dbReference>
<comment type="caution">
    <text evidence="4">The sequence shown here is derived from an EMBL/GenBank/DDBJ whole genome shotgun (WGS) entry which is preliminary data.</text>
</comment>
<dbReference type="Gene3D" id="3.20.20.370">
    <property type="entry name" value="Glycoside hydrolase/deacetylase"/>
    <property type="match status" value="1"/>
</dbReference>
<evidence type="ECO:0000313" key="4">
    <source>
        <dbReference type="EMBL" id="MBB5270030.1"/>
    </source>
</evidence>
<dbReference type="GO" id="GO:0005576">
    <property type="term" value="C:extracellular region"/>
    <property type="evidence" value="ECO:0007669"/>
    <property type="project" value="UniProtKB-SubCell"/>
</dbReference>
<gene>
    <name evidence="4" type="ORF">HNQ70_000014</name>
</gene>
<dbReference type="EMBL" id="JACHGB010000001">
    <property type="protein sequence ID" value="MBB5270030.1"/>
    <property type="molecule type" value="Genomic_DNA"/>
</dbReference>
<organism evidence="4 5">
    <name type="scientific">Quisquiliibacterium transsilvanicum</name>
    <dbReference type="NCBI Taxonomy" id="1549638"/>
    <lineage>
        <taxon>Bacteria</taxon>
        <taxon>Pseudomonadati</taxon>
        <taxon>Pseudomonadota</taxon>
        <taxon>Betaproteobacteria</taxon>
        <taxon>Burkholderiales</taxon>
        <taxon>Burkholderiaceae</taxon>
        <taxon>Quisquiliibacterium</taxon>
    </lineage>
</organism>